<dbReference type="InterPro" id="IPR050229">
    <property type="entry name" value="GlpE_sulfurtransferase"/>
</dbReference>
<dbReference type="InterPro" id="IPR021309">
    <property type="entry name" value="YgaP-like_TM"/>
</dbReference>
<name>A0A0H5DRT8_9BACT</name>
<dbReference type="Gene3D" id="3.40.250.10">
    <property type="entry name" value="Rhodanese-like domain"/>
    <property type="match status" value="1"/>
</dbReference>
<dbReference type="PANTHER" id="PTHR43031">
    <property type="entry name" value="FAD-DEPENDENT OXIDOREDUCTASE"/>
    <property type="match status" value="1"/>
</dbReference>
<feature type="domain" description="Rhodanese" evidence="2">
    <location>
        <begin position="16"/>
        <end position="109"/>
    </location>
</feature>
<evidence type="ECO:0000313" key="4">
    <source>
        <dbReference type="Proteomes" id="UP000220251"/>
    </source>
</evidence>
<dbReference type="InterPro" id="IPR036873">
    <property type="entry name" value="Rhodanese-like_dom_sf"/>
</dbReference>
<evidence type="ECO:0000256" key="1">
    <source>
        <dbReference type="SAM" id="Phobius"/>
    </source>
</evidence>
<dbReference type="SMART" id="SM00450">
    <property type="entry name" value="RHOD"/>
    <property type="match status" value="1"/>
</dbReference>
<dbReference type="AlphaFoldDB" id="A0A0H5DRT8"/>
<proteinExistence type="predicted"/>
<dbReference type="PROSITE" id="PS50206">
    <property type="entry name" value="RHODANESE_3"/>
    <property type="match status" value="1"/>
</dbReference>
<dbReference type="Pfam" id="PF11127">
    <property type="entry name" value="YgaP-like_TM"/>
    <property type="match status" value="1"/>
</dbReference>
<dbReference type="PANTHER" id="PTHR43031:SF1">
    <property type="entry name" value="PYRIDINE NUCLEOTIDE-DISULPHIDE OXIDOREDUCTASE"/>
    <property type="match status" value="1"/>
</dbReference>
<gene>
    <name evidence="3" type="ORF">ELAC_2010</name>
</gene>
<feature type="transmembrane region" description="Helical" evidence="1">
    <location>
        <begin position="127"/>
        <end position="145"/>
    </location>
</feature>
<keyword evidence="1" id="KW-1133">Transmembrane helix</keyword>
<dbReference type="Gene3D" id="6.10.140.1340">
    <property type="match status" value="1"/>
</dbReference>
<organism evidence="3 4">
    <name type="scientific">Estrella lausannensis</name>
    <dbReference type="NCBI Taxonomy" id="483423"/>
    <lineage>
        <taxon>Bacteria</taxon>
        <taxon>Pseudomonadati</taxon>
        <taxon>Chlamydiota</taxon>
        <taxon>Chlamydiia</taxon>
        <taxon>Parachlamydiales</taxon>
        <taxon>Candidatus Criblamydiaceae</taxon>
        <taxon>Estrella</taxon>
    </lineage>
</organism>
<keyword evidence="1" id="KW-0472">Membrane</keyword>
<evidence type="ECO:0000313" key="3">
    <source>
        <dbReference type="EMBL" id="CRX39332.1"/>
    </source>
</evidence>
<feature type="transmembrane region" description="Helical" evidence="1">
    <location>
        <begin position="151"/>
        <end position="176"/>
    </location>
</feature>
<dbReference type="Pfam" id="PF00581">
    <property type="entry name" value="Rhodanese"/>
    <property type="match status" value="1"/>
</dbReference>
<dbReference type="CDD" id="cd00158">
    <property type="entry name" value="RHOD"/>
    <property type="match status" value="1"/>
</dbReference>
<evidence type="ECO:0000259" key="2">
    <source>
        <dbReference type="PROSITE" id="PS50206"/>
    </source>
</evidence>
<dbReference type="SUPFAM" id="SSF52821">
    <property type="entry name" value="Rhodanese/Cell cycle control phosphatase"/>
    <property type="match status" value="1"/>
</dbReference>
<dbReference type="Proteomes" id="UP000220251">
    <property type="component" value="Unassembled WGS sequence"/>
</dbReference>
<protein>
    <submittedName>
        <fullName evidence="3">Conserved putative membrane protein</fullName>
    </submittedName>
</protein>
<dbReference type="OrthoDB" id="9800872at2"/>
<keyword evidence="1" id="KW-0812">Transmembrane</keyword>
<sequence>MESFSTVGPESLHPVDFKNEIILDVRTRVEHDEKHIGFEHVLVPVDELNPSDFMKRHGLAHDAAVYILCRSGKRASQAAQAFVASGYSNVKVIEGGIIACEEFGHPIKGYGNKISSYKRPISLERQVRIAAGLLTLTGSALGLLINPLFTLIPLFVGGGLVFAGLTDSCGMGLLLAKAPWNRKEKQTEGPSCCSFPVKSTCHAPEGAPLKGDSCQISNRRK</sequence>
<dbReference type="InterPro" id="IPR001763">
    <property type="entry name" value="Rhodanese-like_dom"/>
</dbReference>
<reference evidence="4" key="1">
    <citation type="submission" date="2015-06" db="EMBL/GenBank/DDBJ databases">
        <authorList>
            <person name="Bertelli C."/>
        </authorList>
    </citation>
    <scope>NUCLEOTIDE SEQUENCE [LARGE SCALE GENOMIC DNA]</scope>
    <source>
        <strain evidence="4">CRIB-30</strain>
    </source>
</reference>
<dbReference type="EMBL" id="CWGJ01000027">
    <property type="protein sequence ID" value="CRX39332.1"/>
    <property type="molecule type" value="Genomic_DNA"/>
</dbReference>
<accession>A0A0H5DRT8</accession>
<dbReference type="RefSeq" id="WP_098039202.1">
    <property type="nucleotide sequence ID" value="NZ_CWGJ01000027.1"/>
</dbReference>
<keyword evidence="4" id="KW-1185">Reference proteome</keyword>